<evidence type="ECO:0000256" key="1">
    <source>
        <dbReference type="SAM" id="MobiDB-lite"/>
    </source>
</evidence>
<evidence type="ECO:0000313" key="2">
    <source>
        <dbReference type="EMBL" id="AEK62498.1"/>
    </source>
</evidence>
<feature type="compositionally biased region" description="Pro residues" evidence="1">
    <location>
        <begin position="517"/>
        <end position="560"/>
    </location>
</feature>
<reference evidence="2 3" key="1">
    <citation type="journal article" date="2004" name="Environ. Microbiol.">
        <title>Phylogeny-function analysis of (meta)genomic libraries: screening for expression of ribosomal RNA genes by large-insert library fluorescent in situ hybridization (LIL-FISH).</title>
        <authorList>
            <person name="Leveau J.H."/>
            <person name="Gerards S."/>
            <person name="de Boer W."/>
            <person name="van Veen J.A."/>
        </authorList>
    </citation>
    <scope>NUCLEOTIDE SEQUENCE [LARGE SCALE GENOMIC DNA]</scope>
    <source>
        <strain evidence="2 3">Ter331</strain>
    </source>
</reference>
<gene>
    <name evidence="2" type="primary">frpC</name>
    <name evidence="2" type="ordered locus">CFU_2671</name>
</gene>
<evidence type="ECO:0000313" key="3">
    <source>
        <dbReference type="Proteomes" id="UP000008392"/>
    </source>
</evidence>
<organism evidence="2 3">
    <name type="scientific">Collimonas fungivorans (strain Ter331)</name>
    <dbReference type="NCBI Taxonomy" id="1005048"/>
    <lineage>
        <taxon>Bacteria</taxon>
        <taxon>Pseudomonadati</taxon>
        <taxon>Pseudomonadota</taxon>
        <taxon>Betaproteobacteria</taxon>
        <taxon>Burkholderiales</taxon>
        <taxon>Oxalobacteraceae</taxon>
        <taxon>Collimonas</taxon>
    </lineage>
</organism>
<dbReference type="Proteomes" id="UP000008392">
    <property type="component" value="Chromosome"/>
</dbReference>
<protein>
    <submittedName>
        <fullName evidence="2">Putative outer membrane adhesin like protein</fullName>
    </submittedName>
</protein>
<dbReference type="RefSeq" id="WP_014006651.1">
    <property type="nucleotide sequence ID" value="NC_015856.1"/>
</dbReference>
<dbReference type="KEGG" id="cfu:CFU_2671"/>
<reference evidence="3" key="6">
    <citation type="submission" date="2011-05" db="EMBL/GenBank/DDBJ databases">
        <title>Complete sequence of Collimonas fungivorans Ter331.</title>
        <authorList>
            <person name="Leveau J.H."/>
        </authorList>
    </citation>
    <scope>NUCLEOTIDE SEQUENCE [LARGE SCALE GENOMIC DNA]</scope>
    <source>
        <strain evidence="3">Ter331</strain>
    </source>
</reference>
<dbReference type="EMBL" id="CP002745">
    <property type="protein sequence ID" value="AEK62498.1"/>
    <property type="molecule type" value="Genomic_DNA"/>
</dbReference>
<sequence>MNEQQILIGKDFNIQTSEVTRASGEKDIYLTSADGLALNNGQDKLVEAGYDASGKQIVELNEQTNGSSIEMNINGNGTTTMLEYANNPDGTINWGAAIASQILQGTSTDVQASEAAVAGGGKDIFLTTNDGLALNNGQDKMVEAGYNASGKQIVELNEQTNGSSIEMNINGNGTTTMLEYANNPDGTINWGAAIASQILQGTSTDVQASEAAVAGGGKDIFLTTNDGLALNNGQDKMVEAGYDASGKQIVELNEQTNGSSIEMNINGNGTTTMLEYANNPDGTINWGAAIASQILQGTSTDVQASEAAVAGGGKDIFLTTNDGLALNNGQDKMVEAGYDASGKQIVELNEQTNGSSIEMNINGNGTTTMLEYANNPDGTINWGAAIASQILQGTSTDVQASEAAVAGGGKDIYLTSNDGLALNNGLDKLLEAGYNTAGKQTLEFNEQVDGRNVLMNFNANNTTTVSEFGNNTDGTVNWSTVLASANYQGIDMDVGATDSGSFTDEDPTEPPLTVYNPEPPPPPIEPPPPPGEPSPPPGEPSPPPDEPSPPPDEPSPPPEDPIILNLKGKAVDTVGLSNSPAHFDMQNNGQKVQTGWAAAGEGMLVYDPNNTGTVTNDTSLVAGFGALSTLANQTGGELDASNPLWNSLKVWVDPNGDANFQQGELYSLNQLGISSINLNTAAEQLNNNGNTILNESTFTWVDGTIGHLAGVNLAYQALASLNPSPTARVNALLRPATASPDPEVMRSLHNLTQSMAAFTDGSAGIDTHFSLVHVNAEIPHLTASDRR</sequence>
<keyword evidence="3" id="KW-1185">Reference proteome</keyword>
<reference evidence="2 3" key="2">
    <citation type="journal article" date="2006" name="J. Microbiol. Methods">
        <title>Genomic flank-sequencing of plasposon insertion sites for rapid identification of functional genes.</title>
        <authorList>
            <person name="Leveau J.H."/>
            <person name="Gerards S."/>
            <person name="Fritsche K."/>
            <person name="Zondag G."/>
            <person name="van Veen J.A."/>
        </authorList>
    </citation>
    <scope>NUCLEOTIDE SEQUENCE [LARGE SCALE GENOMIC DNA]</scope>
    <source>
        <strain evidence="2 3">Ter331</strain>
    </source>
</reference>
<proteinExistence type="predicted"/>
<feature type="region of interest" description="Disordered" evidence="1">
    <location>
        <begin position="494"/>
        <end position="563"/>
    </location>
</feature>
<dbReference type="STRING" id="1005048.CFU_2671"/>
<reference evidence="2 3" key="4">
    <citation type="journal article" date="2010" name="Environ. Microbiol.">
        <title>The bacterial genus Collimonas: mycophagy, weathering and other adaptive solutions to life in oligotrophic soil environments.</title>
        <authorList>
            <person name="Leveau J.H."/>
            <person name="Uroz S."/>
            <person name="de Boer W."/>
        </authorList>
    </citation>
    <scope>NUCLEOTIDE SEQUENCE [LARGE SCALE GENOMIC DNA]</scope>
    <source>
        <strain evidence="2 3">Ter331</strain>
    </source>
</reference>
<dbReference type="AlphaFoldDB" id="G0AH92"/>
<reference evidence="2 3" key="3">
    <citation type="journal article" date="2008" name="FEMS Microbiol. Ecol.">
        <title>Identification and characterization of genes underlying chitinolysis in Collimonas fungivorans Ter331.</title>
        <authorList>
            <person name="Fritsche K."/>
            <person name="de Boer W."/>
            <person name="Gerards S."/>
            <person name="van den Berg M."/>
            <person name="van Veen J.A."/>
            <person name="Leveau J.H."/>
        </authorList>
    </citation>
    <scope>NUCLEOTIDE SEQUENCE [LARGE SCALE GENOMIC DNA]</scope>
    <source>
        <strain evidence="2 3">Ter331</strain>
    </source>
</reference>
<accession>G0AH92</accession>
<dbReference type="HOGENOM" id="CLU_356291_0_0_4"/>
<reference evidence="2 3" key="5">
    <citation type="journal article" date="2011" name="ISME J.">
        <title>Dual transcriptional profiling of a bacterial/fungal confrontation: Collimonas fungivorans versus Aspergillus niger.</title>
        <authorList>
            <person name="Mela F."/>
            <person name="Fritsche K."/>
            <person name="de Boer W."/>
            <person name="van Veen J.A."/>
            <person name="de Graaff L.H."/>
            <person name="van den Berg M."/>
            <person name="Leveau J.H."/>
        </authorList>
    </citation>
    <scope>NUCLEOTIDE SEQUENCE [LARGE SCALE GENOMIC DNA]</scope>
    <source>
        <strain evidence="2 3">Ter331</strain>
    </source>
</reference>
<dbReference type="PANTHER" id="PTHR39431">
    <property type="entry name" value="FRPA/C-RELATED PROTEIN"/>
    <property type="match status" value="1"/>
</dbReference>
<name>G0AH92_COLFT</name>
<dbReference type="eggNOG" id="COG2931">
    <property type="taxonomic scope" value="Bacteria"/>
</dbReference>
<dbReference type="PANTHER" id="PTHR39431:SF1">
    <property type="entry name" value="FRPA_C-RELATED PROTEIN"/>
    <property type="match status" value="1"/>
</dbReference>